<proteinExistence type="predicted"/>
<organism evidence="1 2">
    <name type="scientific">Panagrolaimus davidi</name>
    <dbReference type="NCBI Taxonomy" id="227884"/>
    <lineage>
        <taxon>Eukaryota</taxon>
        <taxon>Metazoa</taxon>
        <taxon>Ecdysozoa</taxon>
        <taxon>Nematoda</taxon>
        <taxon>Chromadorea</taxon>
        <taxon>Rhabditida</taxon>
        <taxon>Tylenchina</taxon>
        <taxon>Panagrolaimomorpha</taxon>
        <taxon>Panagrolaimoidea</taxon>
        <taxon>Panagrolaimidae</taxon>
        <taxon>Panagrolaimus</taxon>
    </lineage>
</organism>
<accession>A0A914QKK7</accession>
<sequence>MHWLFFGKYLIIKITVFITKCVLRRKLPKLRRQISVEEREEYGFPANAIELAFKRDSRFFENVEAIKIDSTKNISEVTQE</sequence>
<dbReference type="WBParaSite" id="PDA_v2.g3023.t1">
    <property type="protein sequence ID" value="PDA_v2.g3023.t1"/>
    <property type="gene ID" value="PDA_v2.g3023"/>
</dbReference>
<reference evidence="2" key="1">
    <citation type="submission" date="2022-11" db="UniProtKB">
        <authorList>
            <consortium name="WormBaseParasite"/>
        </authorList>
    </citation>
    <scope>IDENTIFICATION</scope>
</reference>
<evidence type="ECO:0000313" key="1">
    <source>
        <dbReference type="Proteomes" id="UP000887578"/>
    </source>
</evidence>
<name>A0A914QKK7_9BILA</name>
<dbReference type="AlphaFoldDB" id="A0A914QKK7"/>
<keyword evidence="1" id="KW-1185">Reference proteome</keyword>
<dbReference type="Proteomes" id="UP000887578">
    <property type="component" value="Unplaced"/>
</dbReference>
<protein>
    <submittedName>
        <fullName evidence="2">Uncharacterized protein</fullName>
    </submittedName>
</protein>
<evidence type="ECO:0000313" key="2">
    <source>
        <dbReference type="WBParaSite" id="PDA_v2.g3023.t1"/>
    </source>
</evidence>